<name>A0A7M5V327_9CNID</name>
<evidence type="ECO:0000313" key="2">
    <source>
        <dbReference type="EnsemblMetazoa" id="CLYHEMP006735.3"/>
    </source>
</evidence>
<organism evidence="2 3">
    <name type="scientific">Clytia hemisphaerica</name>
    <dbReference type="NCBI Taxonomy" id="252671"/>
    <lineage>
        <taxon>Eukaryota</taxon>
        <taxon>Metazoa</taxon>
        <taxon>Cnidaria</taxon>
        <taxon>Hydrozoa</taxon>
        <taxon>Hydroidolina</taxon>
        <taxon>Leptothecata</taxon>
        <taxon>Obeliida</taxon>
        <taxon>Clytiidae</taxon>
        <taxon>Clytia</taxon>
    </lineage>
</organism>
<protein>
    <recommendedName>
        <fullName evidence="1">DUF4246 domain-containing protein</fullName>
    </recommendedName>
</protein>
<dbReference type="InterPro" id="IPR025340">
    <property type="entry name" value="DUF4246"/>
</dbReference>
<sequence>MSSLQLEETKFPTKRFLENALQMVRDFYREHELARWITGEKLTFKQLKPKDGFEFVEAVVEGRRIDGPRSKYLVRVKLDVSKKIPNDQLSTELEEYFDFVQILEHKVLESTDYEKQHLELLIHFSGKVGPTIVSSPFYDLLGNGNPQNKIITEGVCYSKYKVPDDLRDSLRKNIDKLASETEIDYHPNSNDVVRDLVHPALYPYVKGVSEVQETKENCKSKETEDPNEDFWGRPYEDSKFQWLPSPFYISLDGNCFIGEYINNLDKEKFPELYRDLERLFELFLPYFEEVWAYAKGMMAAEISLDFSSFDFQKPFVDIRDQELQVITKIVDYTLQPGQSYEGVWHTEGMSHENIVMTGLYFNDRDTDLTGGDLRFKRAFHIEERAQFIGHIIQCRPIVVDDFAQTGYRPLGHFPTEEGYLMVFPNCHIHKIAKFVNESATKAASRRIVVFFVVNPEKKIISTREVAPQQGKISLSDAKKYRLELMAERKYDKEKLNVRDLELCEH</sequence>
<accession>A0A7M5V327</accession>
<dbReference type="PANTHER" id="PTHR33119:SF1">
    <property type="entry name" value="FE2OG DIOXYGENASE DOMAIN-CONTAINING PROTEIN"/>
    <property type="match status" value="1"/>
</dbReference>
<evidence type="ECO:0000259" key="1">
    <source>
        <dbReference type="Pfam" id="PF14033"/>
    </source>
</evidence>
<dbReference type="AlphaFoldDB" id="A0A7M5V327"/>
<dbReference type="Pfam" id="PF14033">
    <property type="entry name" value="DUF4246"/>
    <property type="match status" value="2"/>
</dbReference>
<dbReference type="EnsemblMetazoa" id="CLYHEMT006735.3">
    <property type="protein sequence ID" value="CLYHEMP006735.3"/>
    <property type="gene ID" value="CLYHEMG006735"/>
</dbReference>
<dbReference type="Proteomes" id="UP000594262">
    <property type="component" value="Unplaced"/>
</dbReference>
<keyword evidence="3" id="KW-1185">Reference proteome</keyword>
<dbReference type="PANTHER" id="PTHR33119">
    <property type="entry name" value="IFI3P"/>
    <property type="match status" value="1"/>
</dbReference>
<dbReference type="InterPro" id="IPR049192">
    <property type="entry name" value="DUF4246_C"/>
</dbReference>
<dbReference type="OrthoDB" id="7773833at2759"/>
<proteinExistence type="predicted"/>
<feature type="domain" description="DUF4246" evidence="1">
    <location>
        <begin position="153"/>
        <end position="294"/>
    </location>
</feature>
<evidence type="ECO:0000313" key="3">
    <source>
        <dbReference type="Proteomes" id="UP000594262"/>
    </source>
</evidence>
<feature type="domain" description="DUF4246" evidence="1">
    <location>
        <begin position="317"/>
        <end position="471"/>
    </location>
</feature>
<reference evidence="2" key="1">
    <citation type="submission" date="2021-01" db="UniProtKB">
        <authorList>
            <consortium name="EnsemblMetazoa"/>
        </authorList>
    </citation>
    <scope>IDENTIFICATION</scope>
</reference>